<proteinExistence type="predicted"/>
<dbReference type="AlphaFoldDB" id="A0A9D4BZD9"/>
<sequence length="153" mass="17390">MEMNSFSSGESEDKETLSLVDYDEDVDTDITQSEINENVNKVKKNGAEIANNSKNRKDEIDSTKVVFNNNEEKPVSPKKGQYLSPDFAKKNSRKKLFIPRQRSGKDHMKGNHAPACLRPRTKSVDPSSPTFCDGMDIDELLDQDVSDREDEYR</sequence>
<reference evidence="2" key="1">
    <citation type="journal article" date="2019" name="bioRxiv">
        <title>The Genome of the Zebra Mussel, Dreissena polymorpha: A Resource for Invasive Species Research.</title>
        <authorList>
            <person name="McCartney M.A."/>
            <person name="Auch B."/>
            <person name="Kono T."/>
            <person name="Mallez S."/>
            <person name="Zhang Y."/>
            <person name="Obille A."/>
            <person name="Becker A."/>
            <person name="Abrahante J.E."/>
            <person name="Garbe J."/>
            <person name="Badalamenti J.P."/>
            <person name="Herman A."/>
            <person name="Mangelson H."/>
            <person name="Liachko I."/>
            <person name="Sullivan S."/>
            <person name="Sone E.D."/>
            <person name="Koren S."/>
            <person name="Silverstein K.A.T."/>
            <person name="Beckman K.B."/>
            <person name="Gohl D.M."/>
        </authorList>
    </citation>
    <scope>NUCLEOTIDE SEQUENCE</scope>
    <source>
        <strain evidence="2">Duluth1</strain>
        <tissue evidence="2">Whole animal</tissue>
    </source>
</reference>
<reference evidence="2" key="2">
    <citation type="submission" date="2020-11" db="EMBL/GenBank/DDBJ databases">
        <authorList>
            <person name="McCartney M.A."/>
            <person name="Auch B."/>
            <person name="Kono T."/>
            <person name="Mallez S."/>
            <person name="Becker A."/>
            <person name="Gohl D.M."/>
            <person name="Silverstein K.A.T."/>
            <person name="Koren S."/>
            <person name="Bechman K.B."/>
            <person name="Herman A."/>
            <person name="Abrahante J.E."/>
            <person name="Garbe J."/>
        </authorList>
    </citation>
    <scope>NUCLEOTIDE SEQUENCE</scope>
    <source>
        <strain evidence="2">Duluth1</strain>
        <tissue evidence="2">Whole animal</tissue>
    </source>
</reference>
<feature type="region of interest" description="Disordered" evidence="1">
    <location>
        <begin position="1"/>
        <end position="20"/>
    </location>
</feature>
<accession>A0A9D4BZD9</accession>
<organism evidence="2 3">
    <name type="scientific">Dreissena polymorpha</name>
    <name type="common">Zebra mussel</name>
    <name type="synonym">Mytilus polymorpha</name>
    <dbReference type="NCBI Taxonomy" id="45954"/>
    <lineage>
        <taxon>Eukaryota</taxon>
        <taxon>Metazoa</taxon>
        <taxon>Spiralia</taxon>
        <taxon>Lophotrochozoa</taxon>
        <taxon>Mollusca</taxon>
        <taxon>Bivalvia</taxon>
        <taxon>Autobranchia</taxon>
        <taxon>Heteroconchia</taxon>
        <taxon>Euheterodonta</taxon>
        <taxon>Imparidentia</taxon>
        <taxon>Neoheterodontei</taxon>
        <taxon>Myida</taxon>
        <taxon>Dreissenoidea</taxon>
        <taxon>Dreissenidae</taxon>
        <taxon>Dreissena</taxon>
    </lineage>
</organism>
<dbReference type="Proteomes" id="UP000828390">
    <property type="component" value="Unassembled WGS sequence"/>
</dbReference>
<feature type="region of interest" description="Disordered" evidence="1">
    <location>
        <begin position="46"/>
        <end position="153"/>
    </location>
</feature>
<evidence type="ECO:0000256" key="1">
    <source>
        <dbReference type="SAM" id="MobiDB-lite"/>
    </source>
</evidence>
<evidence type="ECO:0000313" key="2">
    <source>
        <dbReference type="EMBL" id="KAH3713837.1"/>
    </source>
</evidence>
<feature type="compositionally biased region" description="Acidic residues" evidence="1">
    <location>
        <begin position="135"/>
        <end position="153"/>
    </location>
</feature>
<dbReference type="EMBL" id="JAIWYP010000014">
    <property type="protein sequence ID" value="KAH3713837.1"/>
    <property type="molecule type" value="Genomic_DNA"/>
</dbReference>
<keyword evidence="3" id="KW-1185">Reference proteome</keyword>
<protein>
    <submittedName>
        <fullName evidence="2">Uncharacterized protein</fullName>
    </submittedName>
</protein>
<comment type="caution">
    <text evidence="2">The sequence shown here is derived from an EMBL/GenBank/DDBJ whole genome shotgun (WGS) entry which is preliminary data.</text>
</comment>
<gene>
    <name evidence="2" type="ORF">DPMN_073638</name>
</gene>
<name>A0A9D4BZD9_DREPO</name>
<evidence type="ECO:0000313" key="3">
    <source>
        <dbReference type="Proteomes" id="UP000828390"/>
    </source>
</evidence>